<keyword evidence="8" id="KW-1185">Reference proteome</keyword>
<feature type="repeat" description="WD" evidence="3">
    <location>
        <begin position="988"/>
        <end position="1029"/>
    </location>
</feature>
<dbReference type="SUPFAM" id="SSF50978">
    <property type="entry name" value="WD40 repeat-like"/>
    <property type="match status" value="2"/>
</dbReference>
<dbReference type="InterPro" id="IPR020472">
    <property type="entry name" value="WD40_PAC1"/>
</dbReference>
<dbReference type="InterPro" id="IPR015943">
    <property type="entry name" value="WD40/YVTN_repeat-like_dom_sf"/>
</dbReference>
<feature type="domain" description="Orc1-like AAA ATPase" evidence="5">
    <location>
        <begin position="324"/>
        <end position="464"/>
    </location>
</feature>
<evidence type="ECO:0000259" key="6">
    <source>
        <dbReference type="Pfam" id="PF13271"/>
    </source>
</evidence>
<evidence type="ECO:0000256" key="2">
    <source>
        <dbReference type="ARBA" id="ARBA00022737"/>
    </source>
</evidence>
<feature type="region of interest" description="Disordered" evidence="4">
    <location>
        <begin position="1110"/>
        <end position="1151"/>
    </location>
</feature>
<dbReference type="Gene3D" id="1.25.40.370">
    <property type="match status" value="1"/>
</dbReference>
<dbReference type="Pfam" id="PF13271">
    <property type="entry name" value="DUF4062"/>
    <property type="match status" value="1"/>
</dbReference>
<dbReference type="CDD" id="cd00200">
    <property type="entry name" value="WD40"/>
    <property type="match status" value="1"/>
</dbReference>
<feature type="domain" description="DUF4062" evidence="6">
    <location>
        <begin position="6"/>
        <end position="92"/>
    </location>
</feature>
<evidence type="ECO:0000256" key="4">
    <source>
        <dbReference type="SAM" id="MobiDB-lite"/>
    </source>
</evidence>
<dbReference type="RefSeq" id="WP_239147864.1">
    <property type="nucleotide sequence ID" value="NZ_BOMY01000041.1"/>
</dbReference>
<evidence type="ECO:0000256" key="1">
    <source>
        <dbReference type="ARBA" id="ARBA00022574"/>
    </source>
</evidence>
<feature type="repeat" description="WD" evidence="3">
    <location>
        <begin position="821"/>
        <end position="855"/>
    </location>
</feature>
<feature type="repeat" description="WD" evidence="3">
    <location>
        <begin position="1071"/>
        <end position="1104"/>
    </location>
</feature>
<proteinExistence type="predicted"/>
<evidence type="ECO:0008006" key="9">
    <source>
        <dbReference type="Google" id="ProtNLM"/>
    </source>
</evidence>
<dbReference type="InterPro" id="IPR041664">
    <property type="entry name" value="AAA_16"/>
</dbReference>
<dbReference type="Pfam" id="PF13191">
    <property type="entry name" value="AAA_16"/>
    <property type="match status" value="1"/>
</dbReference>
<dbReference type="Proteomes" id="UP000623608">
    <property type="component" value="Unassembled WGS sequence"/>
</dbReference>
<dbReference type="PANTHER" id="PTHR19871">
    <property type="entry name" value="BETA TRANSDUCIN-RELATED PROTEIN"/>
    <property type="match status" value="1"/>
</dbReference>
<dbReference type="InterPro" id="IPR025139">
    <property type="entry name" value="DUF4062"/>
</dbReference>
<dbReference type="PANTHER" id="PTHR19871:SF14">
    <property type="entry name" value="DUF4062 DOMAIN-CONTAINING PROTEIN"/>
    <property type="match status" value="1"/>
</dbReference>
<dbReference type="SUPFAM" id="SSF52540">
    <property type="entry name" value="P-loop containing nucleoside triphosphate hydrolases"/>
    <property type="match status" value="1"/>
</dbReference>
<feature type="compositionally biased region" description="Basic and acidic residues" evidence="4">
    <location>
        <begin position="1125"/>
        <end position="1135"/>
    </location>
</feature>
<dbReference type="PROSITE" id="PS50294">
    <property type="entry name" value="WD_REPEATS_REGION"/>
    <property type="match status" value="3"/>
</dbReference>
<organism evidence="7 8">
    <name type="scientific">Paractinoplanes tereljensis</name>
    <dbReference type="NCBI Taxonomy" id="571912"/>
    <lineage>
        <taxon>Bacteria</taxon>
        <taxon>Bacillati</taxon>
        <taxon>Actinomycetota</taxon>
        <taxon>Actinomycetes</taxon>
        <taxon>Micromonosporales</taxon>
        <taxon>Micromonosporaceae</taxon>
        <taxon>Paractinoplanes</taxon>
    </lineage>
</organism>
<dbReference type="InterPro" id="IPR019775">
    <property type="entry name" value="WD40_repeat_CS"/>
</dbReference>
<evidence type="ECO:0000256" key="3">
    <source>
        <dbReference type="PROSITE-ProRule" id="PRU00221"/>
    </source>
</evidence>
<accession>A0A919TWT5</accession>
<dbReference type="EMBL" id="BOMY01000041">
    <property type="protein sequence ID" value="GIF23585.1"/>
    <property type="molecule type" value="Genomic_DNA"/>
</dbReference>
<gene>
    <name evidence="7" type="ORF">Ate02nite_63150</name>
</gene>
<reference evidence="7" key="1">
    <citation type="submission" date="2021-01" db="EMBL/GenBank/DDBJ databases">
        <title>Whole genome shotgun sequence of Actinoplanes tereljensis NBRC 105297.</title>
        <authorList>
            <person name="Komaki H."/>
            <person name="Tamura T."/>
        </authorList>
    </citation>
    <scope>NUCLEOTIDE SEQUENCE</scope>
    <source>
        <strain evidence="7">NBRC 105297</strain>
    </source>
</reference>
<dbReference type="InterPro" id="IPR052752">
    <property type="entry name" value="NACHT-WD_repeat"/>
</dbReference>
<name>A0A919TWT5_9ACTN</name>
<dbReference type="PROSITE" id="PS50082">
    <property type="entry name" value="WD_REPEATS_2"/>
    <property type="match status" value="4"/>
</dbReference>
<feature type="repeat" description="WD" evidence="3">
    <location>
        <begin position="870"/>
        <end position="904"/>
    </location>
</feature>
<dbReference type="PROSITE" id="PS00678">
    <property type="entry name" value="WD_REPEATS_1"/>
    <property type="match status" value="1"/>
</dbReference>
<keyword evidence="2" id="KW-0677">Repeat</keyword>
<dbReference type="SMART" id="SM00320">
    <property type="entry name" value="WD40"/>
    <property type="match status" value="6"/>
</dbReference>
<dbReference type="InterPro" id="IPR036322">
    <property type="entry name" value="WD40_repeat_dom_sf"/>
</dbReference>
<dbReference type="InterPro" id="IPR001680">
    <property type="entry name" value="WD40_rpt"/>
</dbReference>
<evidence type="ECO:0000259" key="5">
    <source>
        <dbReference type="Pfam" id="PF13191"/>
    </source>
</evidence>
<evidence type="ECO:0000313" key="7">
    <source>
        <dbReference type="EMBL" id="GIF23585.1"/>
    </source>
</evidence>
<keyword evidence="1 3" id="KW-0853">WD repeat</keyword>
<comment type="caution">
    <text evidence="7">The sequence shown here is derived from an EMBL/GenBank/DDBJ whole genome shotgun (WGS) entry which is preliminary data.</text>
</comment>
<protein>
    <recommendedName>
        <fullName evidence="9">WD40 repeat protein</fullName>
    </recommendedName>
</protein>
<evidence type="ECO:0000313" key="8">
    <source>
        <dbReference type="Proteomes" id="UP000623608"/>
    </source>
</evidence>
<dbReference type="PRINTS" id="PR00320">
    <property type="entry name" value="GPROTEINBRPT"/>
</dbReference>
<dbReference type="Gene3D" id="2.130.10.10">
    <property type="entry name" value="YVTN repeat-like/Quinoprotein amine dehydrogenase"/>
    <property type="match status" value="3"/>
</dbReference>
<sequence length="1484" mass="159945">MSRVFRLFVSSTFADLQAERHALQTFVFPRLRELCAAAGARFQAVDLRWGISQEAGDDQQTLAICLREVRRCQQLTPRPNFLILAGERYGWRPLPPDIPIEDFPVLEAAIADPADREFLRTCYRRDDNAVPPHYLLQRGAAEPLLARLLRDAVARLRWPPGRSARYLTSATEREIEDGALTVPDADEHVLCLLRRIDGLPRAAGPASAYLDLAADGSIDADAARLVEDLRSRLRGHLRGNARDITAVWSSGGPGTEHLGDLPEQLEDCLPLLDRDDQPTTVCDAVWRHLGGIIRAACARDDSRSPREVERDAHAGFRDERAAVVAGRASELARIAAYLGSTEPAPLAVLGDFGSGKSALMARAAVEAGGQPNVVHRFVGATAASTSGVRLLGGIGAEVAALFGVVVDPPAGPRDLTGWFPEQLARASADRPLVVFIDALDQLAGTDAARTLAWLPHELPPGVRMVVSAAPGAVTDVLQGRQPASAIVRLAPLPVPSGAAALDEWLRADGRTLQPDQRDAVLASFARGGLPLQLRLAFEEARRWRSFEPGTELADDPRVLIRLMVERLAAETRHGRVLTERALGYLAAARHGMTEDELLDVLSADDVVRADLRRRFPKSPVTDRVPDVVWSRLFDDLEPYLTTRDTDGTATLGFFHRQLADVAVADLVRTDRYGSLADYFASRPDRRRLTELPWSLAHARRWDQFVGTVVDFAFLDARLRGWGPQEVIDDLDLALEAADRRDLGVEATGALSTLRAFLRLVAHILSRDPAQFAGQLRGRVEQGGNPLIDRLLAQAGTAGPGSSLQPAGRTLAAPGGDLIATLAGHAQEVRAVGVTPDGTLGVSASADGTVRVWDLDRQVERFIIPVGHGEVNALVVTPNGRQAVSGSADGSIDVWDLASGALVRRWQGPRPWRTLVLTPDGTRLISGTNGPAVLWDFATGEQLSTIASGSRATTVIAISADARRAIIGGVYDFVSLMDLESGEQVAELGQGRDSWVSAVAMTHDGRRALSADWEGRIKVWDFDARHQVGQLGGHGYHKITSLAVTGDGDVLSADDAGRLILQGEKGGPRKVVSTTGHRVQQMAVTPDGRRVITAGGDGTLRVWDLTPPAGGLDPRALWGSGSNSEADDRRSRETWRGVHHAGSSQAPAPPVIDVGTLEPPTGWWRIWPTRYGSRNDDDEDEPVGFRVVDRDLQDRSPEIVTGRCRVPPALSHRGELLAAVLATEGDPRLAVYEVATGIERWSCALTGPGPLAFSADDRMILCAGEDHVGTWDTATGAENPKAVGPVDPRFTPDGGHLLALAPERFVGLWRVGEADPVVRWPLPANATVGFAPDGGRAWWSTRDGRLWHWTVGPPGSFGRPVSLPAPAPILRVSVDGRFAVARTDDSRVRVWRLPGAQVVVDRVVPDARSVAIGAARLAKGARLRGLLAIGSSRLEVFDLATTAWIAAFDGDAAVTRCRFEGGSVVVMSTENGSEHRLMLHPGSVE</sequence>
<dbReference type="InterPro" id="IPR027417">
    <property type="entry name" value="P-loop_NTPase"/>
</dbReference>
<dbReference type="Pfam" id="PF00400">
    <property type="entry name" value="WD40"/>
    <property type="match status" value="4"/>
</dbReference>